<dbReference type="EMBL" id="BCMI01000020">
    <property type="protein sequence ID" value="GAX06560.1"/>
    <property type="molecule type" value="Genomic_DNA"/>
</dbReference>
<name>A0A1Z5IXM0_9LACO</name>
<reference evidence="2 3" key="1">
    <citation type="submission" date="2015-11" db="EMBL/GenBank/DDBJ databases">
        <title>Draft genome sequences of new species of the genus Lactobacillus isolated from orchardgrass silage.</title>
        <authorList>
            <person name="Tohno M."/>
            <person name="Tanizawa Y."/>
            <person name="Arita M."/>
        </authorList>
    </citation>
    <scope>NUCLEOTIDE SEQUENCE [LARGE SCALE GENOMIC DNA]</scope>
    <source>
        <strain evidence="2 3">IWT25</strain>
    </source>
</reference>
<dbReference type="OrthoDB" id="2297600at2"/>
<evidence type="ECO:0000256" key="1">
    <source>
        <dbReference type="SAM" id="SignalP"/>
    </source>
</evidence>
<comment type="caution">
    <text evidence="2">The sequence shown here is derived from an EMBL/GenBank/DDBJ whole genome shotgun (WGS) entry which is preliminary data.</text>
</comment>
<evidence type="ECO:0000313" key="2">
    <source>
        <dbReference type="EMBL" id="GAX06560.1"/>
    </source>
</evidence>
<gene>
    <name evidence="2" type="ORF">IWT25_01905</name>
</gene>
<sequence precursor="true">MKLRHIVLAIVATFGIATAATFSNTATAHAANPNAAYYHLYKTIPSVLHGTWRQKGWNRGSKPKTQYTYTIRKNSYTMYVNYQGSKKKTKKMTFPLKDLAYIDYRYLTKEYEISPKGPHKYLGYLSILYLKPTHHNGKKALLYTFDNDKTYYYLVHK</sequence>
<dbReference type="Proteomes" id="UP000198414">
    <property type="component" value="Unassembled WGS sequence"/>
</dbReference>
<feature type="signal peptide" evidence="1">
    <location>
        <begin position="1"/>
        <end position="19"/>
    </location>
</feature>
<keyword evidence="1" id="KW-0732">Signal</keyword>
<organism evidence="2 3">
    <name type="scientific">Secundilactobacillus pentosiphilus</name>
    <dbReference type="NCBI Taxonomy" id="1714682"/>
    <lineage>
        <taxon>Bacteria</taxon>
        <taxon>Bacillati</taxon>
        <taxon>Bacillota</taxon>
        <taxon>Bacilli</taxon>
        <taxon>Lactobacillales</taxon>
        <taxon>Lactobacillaceae</taxon>
        <taxon>Secundilactobacillus</taxon>
    </lineage>
</organism>
<dbReference type="AlphaFoldDB" id="A0A1Z5IXM0"/>
<accession>A0A1Z5IXM0</accession>
<dbReference type="RefSeq" id="WP_089121559.1">
    <property type="nucleotide sequence ID" value="NZ_BCMI01000020.1"/>
</dbReference>
<evidence type="ECO:0000313" key="3">
    <source>
        <dbReference type="Proteomes" id="UP000198414"/>
    </source>
</evidence>
<proteinExistence type="predicted"/>
<feature type="chain" id="PRO_5039530543" evidence="1">
    <location>
        <begin position="20"/>
        <end position="157"/>
    </location>
</feature>
<protein>
    <submittedName>
        <fullName evidence="2">Uncharacterized protein</fullName>
    </submittedName>
</protein>